<dbReference type="SUPFAM" id="SSF55729">
    <property type="entry name" value="Acyl-CoA N-acyltransferases (Nat)"/>
    <property type="match status" value="1"/>
</dbReference>
<sequence length="163" mass="17191">MSPSDPWRITPVGPGDIVDLSHALEALSAHMGDSHHATEDALSLACLGVPPACHGLLARGGETVIGAALVSPVFSTTFGAAGAYVSDLWVGDVARGQGLGRALLRASAEFAREEWRACFLKLTVYAENTAARAFYDRLGFDMAERDLTCLLAAKAFDDLMGDP</sequence>
<dbReference type="Proteomes" id="UP000051401">
    <property type="component" value="Unassembled WGS sequence"/>
</dbReference>
<dbReference type="EMBL" id="LAXI01000018">
    <property type="protein sequence ID" value="KRS15909.1"/>
    <property type="molecule type" value="Genomic_DNA"/>
</dbReference>
<dbReference type="PATRIC" id="fig|540747.5.peg.2121"/>
<keyword evidence="6" id="KW-1185">Reference proteome</keyword>
<dbReference type="PANTHER" id="PTHR43877:SF2">
    <property type="entry name" value="AMINOALKYLPHOSPHONATE N-ACETYLTRANSFERASE-RELATED"/>
    <property type="match status" value="1"/>
</dbReference>
<reference evidence="5 7" key="2">
    <citation type="submission" date="2018-08" db="EMBL/GenBank/DDBJ databases">
        <title>Genetic Globetrotter - A new plasmid hitch-hiking vast phylogenetic and geographic distances.</title>
        <authorList>
            <person name="Vollmers J."/>
            <person name="Petersen J."/>
        </authorList>
    </citation>
    <scope>NUCLEOTIDE SEQUENCE [LARGE SCALE GENOMIC DNA]</scope>
    <source>
        <strain evidence="5 7">DSM 26383</strain>
    </source>
</reference>
<evidence type="ECO:0000313" key="4">
    <source>
        <dbReference type="EMBL" id="KRS15909.1"/>
    </source>
</evidence>
<dbReference type="EMBL" id="CP031598">
    <property type="protein sequence ID" value="QEW26359.1"/>
    <property type="molecule type" value="Genomic_DNA"/>
</dbReference>
<dbReference type="STRING" id="540747.SAMN04488031_114125"/>
<dbReference type="InterPro" id="IPR000182">
    <property type="entry name" value="GNAT_dom"/>
</dbReference>
<dbReference type="GO" id="GO:0016747">
    <property type="term" value="F:acyltransferase activity, transferring groups other than amino-acyl groups"/>
    <property type="evidence" value="ECO:0007669"/>
    <property type="project" value="InterPro"/>
</dbReference>
<dbReference type="OrthoDB" id="9805924at2"/>
<reference evidence="4 6" key="1">
    <citation type="submission" date="2015-04" db="EMBL/GenBank/DDBJ databases">
        <title>The draft genome sequence of Roseovarius indicus B108T.</title>
        <authorList>
            <person name="Li G."/>
            <person name="Lai Q."/>
            <person name="Shao Z."/>
            <person name="Yan P."/>
        </authorList>
    </citation>
    <scope>NUCLEOTIDE SEQUENCE [LARGE SCALE GENOMIC DNA]</scope>
    <source>
        <strain evidence="4 6">B108</strain>
    </source>
</reference>
<evidence type="ECO:0000256" key="2">
    <source>
        <dbReference type="ARBA" id="ARBA00023315"/>
    </source>
</evidence>
<feature type="domain" description="N-acetyltransferase" evidence="3">
    <location>
        <begin position="7"/>
        <end position="163"/>
    </location>
</feature>
<organism evidence="4 6">
    <name type="scientific">Roseovarius indicus</name>
    <dbReference type="NCBI Taxonomy" id="540747"/>
    <lineage>
        <taxon>Bacteria</taxon>
        <taxon>Pseudomonadati</taxon>
        <taxon>Pseudomonadota</taxon>
        <taxon>Alphaproteobacteria</taxon>
        <taxon>Rhodobacterales</taxon>
        <taxon>Roseobacteraceae</taxon>
        <taxon>Roseovarius</taxon>
    </lineage>
</organism>
<evidence type="ECO:0000256" key="1">
    <source>
        <dbReference type="ARBA" id="ARBA00022679"/>
    </source>
</evidence>
<evidence type="ECO:0000313" key="7">
    <source>
        <dbReference type="Proteomes" id="UP000325785"/>
    </source>
</evidence>
<dbReference type="KEGG" id="rid:RIdsm_02158"/>
<protein>
    <submittedName>
        <fullName evidence="5">Ribosomal-protein-alanine acetyltransferase</fullName>
    </submittedName>
</protein>
<evidence type="ECO:0000259" key="3">
    <source>
        <dbReference type="PROSITE" id="PS51186"/>
    </source>
</evidence>
<proteinExistence type="predicted"/>
<dbReference type="InterPro" id="IPR016181">
    <property type="entry name" value="Acyl_CoA_acyltransferase"/>
</dbReference>
<name>A0A0T5P401_9RHOB</name>
<evidence type="ECO:0000313" key="6">
    <source>
        <dbReference type="Proteomes" id="UP000051401"/>
    </source>
</evidence>
<dbReference type="PROSITE" id="PS51186">
    <property type="entry name" value="GNAT"/>
    <property type="match status" value="1"/>
</dbReference>
<dbReference type="Proteomes" id="UP000325785">
    <property type="component" value="Chromosome"/>
</dbReference>
<dbReference type="Gene3D" id="3.40.630.30">
    <property type="match status" value="1"/>
</dbReference>
<dbReference type="CDD" id="cd04301">
    <property type="entry name" value="NAT_SF"/>
    <property type="match status" value="1"/>
</dbReference>
<keyword evidence="2" id="KW-0012">Acyltransferase</keyword>
<dbReference type="InterPro" id="IPR050832">
    <property type="entry name" value="Bact_Acetyltransf"/>
</dbReference>
<dbReference type="PANTHER" id="PTHR43877">
    <property type="entry name" value="AMINOALKYLPHOSPHONATE N-ACETYLTRANSFERASE-RELATED-RELATED"/>
    <property type="match status" value="1"/>
</dbReference>
<accession>A0A0T5P401</accession>
<dbReference type="AlphaFoldDB" id="A0A0T5P401"/>
<gene>
    <name evidence="5" type="ORF">RIdsm_02158</name>
    <name evidence="4" type="ORF">XM52_21735</name>
</gene>
<dbReference type="RefSeq" id="WP_057819507.1">
    <property type="nucleotide sequence ID" value="NZ_CP031598.1"/>
</dbReference>
<keyword evidence="1 5" id="KW-0808">Transferase</keyword>
<dbReference type="Pfam" id="PF00583">
    <property type="entry name" value="Acetyltransf_1"/>
    <property type="match status" value="1"/>
</dbReference>
<evidence type="ECO:0000313" key="5">
    <source>
        <dbReference type="EMBL" id="QEW26359.1"/>
    </source>
</evidence>